<protein>
    <submittedName>
        <fullName evidence="3">Amidase</fullName>
    </submittedName>
</protein>
<feature type="region of interest" description="Disordered" evidence="1">
    <location>
        <begin position="57"/>
        <end position="76"/>
    </location>
</feature>
<proteinExistence type="predicted"/>
<reference evidence="3 4" key="1">
    <citation type="submission" date="2015-12" db="EMBL/GenBank/DDBJ databases">
        <authorList>
            <person name="Shamseldin A."/>
            <person name="Moawad H."/>
            <person name="Abd El-Rahim W.M."/>
            <person name="Sadowsky M.J."/>
        </authorList>
    </citation>
    <scope>NUCLEOTIDE SEQUENCE [LARGE SCALE GENOMIC DNA]</scope>
    <source>
        <strain evidence="3 4">JC234</strain>
    </source>
</reference>
<sequence length="524" mass="55461">MWKSDELRQMLDAVARYRDYGSLDRLPQWEERLRVNARELSQFADIPHVEAEPISTAAAPTAAEAPRPTGGSALGDGKAETAVAIAAAVRRGDRSVSDIADAYIARAEAVAGMNFFTTFDAELIRKEARTLDDRVARGEDLGPLAGVPVPIKDFMFVRGYPRTGGTRAMAPGTGHDDAPAIAKLRAAGALFAGMTNLHELAYGATGINPHFGAVANPGHPRHIIGGSSSGSAGAVAAGLAPVAVGTDTSGSIRIPSAFSGVTGFKPSYDRVSRDGVMPLAWTLDHVGQIGGNVRDVALLFAVMSGLAPESCVPDASWKSGRLRIGKPVNHFYEEVDTEILDRLERLVSALAGEGHEILAPRLDAVENCLPIHVQTVSAEASQAYWLPLVENPDLLGEDVRVRLEVGQFLASVDYVKAQRLRTVQRSALQAAFDNVDVLITPTVATVAPKLEATSVLIDGVERPMHPALTRFTTPFNQSGLPAITLPCGTNSAGLPIGVQLAGPFGSDERLLAIAAEVERIIATL</sequence>
<dbReference type="InterPro" id="IPR023631">
    <property type="entry name" value="Amidase_dom"/>
</dbReference>
<dbReference type="GO" id="GO:0003824">
    <property type="term" value="F:catalytic activity"/>
    <property type="evidence" value="ECO:0007669"/>
    <property type="project" value="InterPro"/>
</dbReference>
<dbReference type="Pfam" id="PF01425">
    <property type="entry name" value="Amidase"/>
    <property type="match status" value="1"/>
</dbReference>
<evidence type="ECO:0000259" key="2">
    <source>
        <dbReference type="Pfam" id="PF01425"/>
    </source>
</evidence>
<dbReference type="SUPFAM" id="SSF75304">
    <property type="entry name" value="Amidase signature (AS) enzymes"/>
    <property type="match status" value="1"/>
</dbReference>
<comment type="caution">
    <text evidence="3">The sequence shown here is derived from an EMBL/GenBank/DDBJ whole genome shotgun (WGS) entry which is preliminary data.</text>
</comment>
<dbReference type="Gene3D" id="3.90.1300.10">
    <property type="entry name" value="Amidase signature (AS) domain"/>
    <property type="match status" value="1"/>
</dbReference>
<accession>A0A1C1Z1L7</accession>
<organism evidence="3 4">
    <name type="scientific">Hoeflea olei</name>
    <dbReference type="NCBI Taxonomy" id="1480615"/>
    <lineage>
        <taxon>Bacteria</taxon>
        <taxon>Pseudomonadati</taxon>
        <taxon>Pseudomonadota</taxon>
        <taxon>Alphaproteobacteria</taxon>
        <taxon>Hyphomicrobiales</taxon>
        <taxon>Rhizobiaceae</taxon>
        <taxon>Hoeflea</taxon>
    </lineage>
</organism>
<gene>
    <name evidence="3" type="ORF">AWJ14_11510</name>
</gene>
<dbReference type="OrthoDB" id="9777859at2"/>
<evidence type="ECO:0000256" key="1">
    <source>
        <dbReference type="SAM" id="MobiDB-lite"/>
    </source>
</evidence>
<evidence type="ECO:0000313" key="3">
    <source>
        <dbReference type="EMBL" id="OCW59620.1"/>
    </source>
</evidence>
<dbReference type="PANTHER" id="PTHR11895:SF67">
    <property type="entry name" value="AMIDASE DOMAIN-CONTAINING PROTEIN"/>
    <property type="match status" value="1"/>
</dbReference>
<feature type="compositionally biased region" description="Low complexity" evidence="1">
    <location>
        <begin position="57"/>
        <end position="69"/>
    </location>
</feature>
<dbReference type="InterPro" id="IPR000120">
    <property type="entry name" value="Amidase"/>
</dbReference>
<dbReference type="AlphaFoldDB" id="A0A1C1Z1L7"/>
<feature type="domain" description="Amidase" evidence="2">
    <location>
        <begin position="99"/>
        <end position="511"/>
    </location>
</feature>
<name>A0A1C1Z1L7_9HYPH</name>
<dbReference type="RefSeq" id="WP_066174704.1">
    <property type="nucleotide sequence ID" value="NZ_LQZT01000001.1"/>
</dbReference>
<dbReference type="PANTHER" id="PTHR11895">
    <property type="entry name" value="TRANSAMIDASE"/>
    <property type="match status" value="1"/>
</dbReference>
<evidence type="ECO:0000313" key="4">
    <source>
        <dbReference type="Proteomes" id="UP000094795"/>
    </source>
</evidence>
<keyword evidence="4" id="KW-1185">Reference proteome</keyword>
<dbReference type="STRING" id="1480615.AWJ14_11510"/>
<dbReference type="InterPro" id="IPR036928">
    <property type="entry name" value="AS_sf"/>
</dbReference>
<dbReference type="EMBL" id="LQZT01000001">
    <property type="protein sequence ID" value="OCW59620.1"/>
    <property type="molecule type" value="Genomic_DNA"/>
</dbReference>
<dbReference type="Proteomes" id="UP000094795">
    <property type="component" value="Unassembled WGS sequence"/>
</dbReference>